<dbReference type="SUPFAM" id="SSF117281">
    <property type="entry name" value="Kelch motif"/>
    <property type="match status" value="1"/>
</dbReference>
<comment type="caution">
    <text evidence="1">The sequence shown here is derived from an EMBL/GenBank/DDBJ whole genome shotgun (WGS) entry which is preliminary data.</text>
</comment>
<dbReference type="EMBL" id="BDIP01000052">
    <property type="protein sequence ID" value="GIQ79761.1"/>
    <property type="molecule type" value="Genomic_DNA"/>
</dbReference>
<organism evidence="1 2">
    <name type="scientific">Kipferlia bialata</name>
    <dbReference type="NCBI Taxonomy" id="797122"/>
    <lineage>
        <taxon>Eukaryota</taxon>
        <taxon>Metamonada</taxon>
        <taxon>Carpediemonas-like organisms</taxon>
        <taxon>Kipferlia</taxon>
    </lineage>
</organism>
<proteinExistence type="predicted"/>
<accession>A0A9K3CNM3</accession>
<dbReference type="AlphaFoldDB" id="A0A9K3CNM3"/>
<evidence type="ECO:0000313" key="1">
    <source>
        <dbReference type="EMBL" id="GIQ79761.1"/>
    </source>
</evidence>
<reference evidence="1 2" key="1">
    <citation type="journal article" date="2018" name="PLoS ONE">
        <title>The draft genome of Kipferlia bialata reveals reductive genome evolution in fornicate parasites.</title>
        <authorList>
            <person name="Tanifuji G."/>
            <person name="Takabayashi S."/>
            <person name="Kume K."/>
            <person name="Takagi M."/>
            <person name="Nakayama T."/>
            <person name="Kamikawa R."/>
            <person name="Inagaki Y."/>
            <person name="Hashimoto T."/>
        </authorList>
    </citation>
    <scope>NUCLEOTIDE SEQUENCE [LARGE SCALE GENOMIC DNA]</scope>
    <source>
        <strain evidence="1">NY0173</strain>
    </source>
</reference>
<protein>
    <submittedName>
        <fullName evidence="1">Uncharacterized protein</fullName>
    </submittedName>
</protein>
<name>A0A9K3CNM3_9EUKA</name>
<sequence length="329" mass="37405">MTPGVLPTLSIRDLVETRDACVWLEEVEIASPHFSPMPLWPGSVLNTHDGYVYTLDREGEGGKPVFRRGEESKGCPEIEYTSCVRVGEVSYLIRQEIDGHRGEWGTLDLGDYPVKLWMYNHESGTWTSHAQGVRPEGPGTLYNVGGALVFYEHGHTWTFDPTSQQWTEQRHGVIKRSWRRHFRRKMRSVRFVIGDTLFSGTATIMEYEGRQSECTVIFNEYTAESGWRRALQDFRGSIMERSLIRVGSLVICVMLGPAAARRWYVVSALDPVSGQWSPLFQAVPQDQCAWEVRAQVGPASFLVTWDGKHYILHVDVERVREAAANYHGP</sequence>
<dbReference type="InterPro" id="IPR015915">
    <property type="entry name" value="Kelch-typ_b-propeller"/>
</dbReference>
<keyword evidence="2" id="KW-1185">Reference proteome</keyword>
<dbReference type="Proteomes" id="UP000265618">
    <property type="component" value="Unassembled WGS sequence"/>
</dbReference>
<evidence type="ECO:0000313" key="2">
    <source>
        <dbReference type="Proteomes" id="UP000265618"/>
    </source>
</evidence>
<gene>
    <name evidence="1" type="ORF">KIPB_000456</name>
</gene>